<accession>A0A1G7VE12</accession>
<feature type="chain" id="PRO_5011706980" description="PEGA domain-containing protein" evidence="1">
    <location>
        <begin position="23"/>
        <end position="129"/>
    </location>
</feature>
<evidence type="ECO:0000313" key="3">
    <source>
        <dbReference type="Proteomes" id="UP000198748"/>
    </source>
</evidence>
<dbReference type="OrthoDB" id="955770at2"/>
<dbReference type="EMBL" id="FNAN01000020">
    <property type="protein sequence ID" value="SDG57798.1"/>
    <property type="molecule type" value="Genomic_DNA"/>
</dbReference>
<sequence length="129" mass="13991">MRNSFQLLNKFCLVLAFAFIFAGCSKDKDPAPAPAPKGTLLTYTNINDRSFDRIDIIVDGKVAGTLTKPFAVKPTCGAAASASVTSIELSVGTHKVYAIQYKNGENVGEWNEETETINDGKCTPINWTE</sequence>
<feature type="signal peptide" evidence="1">
    <location>
        <begin position="1"/>
        <end position="22"/>
    </location>
</feature>
<protein>
    <recommendedName>
        <fullName evidence="4">PEGA domain-containing protein</fullName>
    </recommendedName>
</protein>
<reference evidence="3" key="1">
    <citation type="submission" date="2016-10" db="EMBL/GenBank/DDBJ databases">
        <authorList>
            <person name="Varghese N."/>
            <person name="Submissions S."/>
        </authorList>
    </citation>
    <scope>NUCLEOTIDE SEQUENCE [LARGE SCALE GENOMIC DNA]</scope>
    <source>
        <strain evidence="3">DSM 25329</strain>
    </source>
</reference>
<keyword evidence="3" id="KW-1185">Reference proteome</keyword>
<keyword evidence="1" id="KW-0732">Signal</keyword>
<gene>
    <name evidence="2" type="ORF">SAMN04487996_12044</name>
</gene>
<dbReference type="AlphaFoldDB" id="A0A1G7VE12"/>
<proteinExistence type="predicted"/>
<dbReference type="RefSeq" id="WP_090156417.1">
    <property type="nucleotide sequence ID" value="NZ_FNAN01000020.1"/>
</dbReference>
<evidence type="ECO:0000313" key="2">
    <source>
        <dbReference type="EMBL" id="SDG57798.1"/>
    </source>
</evidence>
<organism evidence="2 3">
    <name type="scientific">Dyadobacter soli</name>
    <dbReference type="NCBI Taxonomy" id="659014"/>
    <lineage>
        <taxon>Bacteria</taxon>
        <taxon>Pseudomonadati</taxon>
        <taxon>Bacteroidota</taxon>
        <taxon>Cytophagia</taxon>
        <taxon>Cytophagales</taxon>
        <taxon>Spirosomataceae</taxon>
        <taxon>Dyadobacter</taxon>
    </lineage>
</organism>
<name>A0A1G7VE12_9BACT</name>
<evidence type="ECO:0008006" key="4">
    <source>
        <dbReference type="Google" id="ProtNLM"/>
    </source>
</evidence>
<dbReference type="PROSITE" id="PS51257">
    <property type="entry name" value="PROKAR_LIPOPROTEIN"/>
    <property type="match status" value="1"/>
</dbReference>
<evidence type="ECO:0000256" key="1">
    <source>
        <dbReference type="SAM" id="SignalP"/>
    </source>
</evidence>
<dbReference type="Proteomes" id="UP000198748">
    <property type="component" value="Unassembled WGS sequence"/>
</dbReference>